<dbReference type="PANTHER" id="PTHR22605:SF18">
    <property type="entry name" value="E3 UBIQUITIN-PROTEIN LIGASE RNF213-ALPHA"/>
    <property type="match status" value="1"/>
</dbReference>
<feature type="compositionally biased region" description="Polar residues" evidence="1">
    <location>
        <begin position="185"/>
        <end position="202"/>
    </location>
</feature>
<protein>
    <submittedName>
        <fullName evidence="2">Uncharacterized protein</fullName>
    </submittedName>
</protein>
<sequence length="553" mass="62399">MEDTSDSLQDGFSSLESQPSSSAPHSTAVLSEDTQVSQSEKTAATVEGSTVKQSDELPGKPDEGESNEQKSNQDQTLKTPPADTPTPHLVTEESKSTTSQPGSCTETKADNLSDLKTDTKKKKGTTKQPTVDHNDTKDSKNKKDTTKQPTVDQNANVEPNPKQTGQTKQKGKSQQDQKRKHQVVCDSQTSSKAASTGTSVDPQEQQSESGQESTSAETSDGDEESKPGNKDDTNANVPAGPPPKRSTRSQTIAACDRLTIYFHAVLSKDFKFDQNEDRIFVRAGLCIGTWEDNAVELSVIRDLGEHGFLVEGSLVTNKNNTISTSIPYKYVVYRKKKKKYEYEYIYKLDSGNHTTNRCLFVKPRFLNDDGDWHQYDDIICAEPSKNIIKRFTDKIWPDQRKSLIQGREIAGKIMLETIFDLLRSWTDTNLRSFIFQLNQFFEVYGEPYVYEEKEKKWHSLDYGPKDVGKMLKEFMLNYVIPQLQKDGDGKSHYIQDPMRAAVIMLCVRKQHQLNLDKAELHRLCSALCLPKLDRDGFLQYWADFSQHVSVFKE</sequence>
<dbReference type="STRING" id="43700.ENSMALP00000004057"/>
<dbReference type="GO" id="GO:0005730">
    <property type="term" value="C:nucleolus"/>
    <property type="evidence" value="ECO:0007669"/>
    <property type="project" value="TreeGrafter"/>
</dbReference>
<accession>A0A3Q3IHL9</accession>
<dbReference type="PANTHER" id="PTHR22605">
    <property type="entry name" value="RZ-TYPE DOMAIN-CONTAINING PROTEIN"/>
    <property type="match status" value="1"/>
</dbReference>
<evidence type="ECO:0000313" key="3">
    <source>
        <dbReference type="Proteomes" id="UP000261600"/>
    </source>
</evidence>
<feature type="compositionally biased region" description="Basic and acidic residues" evidence="1">
    <location>
        <begin position="224"/>
        <end position="233"/>
    </location>
</feature>
<dbReference type="InterPro" id="IPR031248">
    <property type="entry name" value="RNF213"/>
</dbReference>
<feature type="compositionally biased region" description="Basic and acidic residues" evidence="1">
    <location>
        <begin position="130"/>
        <end position="146"/>
    </location>
</feature>
<organism evidence="2 3">
    <name type="scientific">Monopterus albus</name>
    <name type="common">Swamp eel</name>
    <dbReference type="NCBI Taxonomy" id="43700"/>
    <lineage>
        <taxon>Eukaryota</taxon>
        <taxon>Metazoa</taxon>
        <taxon>Chordata</taxon>
        <taxon>Craniata</taxon>
        <taxon>Vertebrata</taxon>
        <taxon>Euteleostomi</taxon>
        <taxon>Actinopterygii</taxon>
        <taxon>Neopterygii</taxon>
        <taxon>Teleostei</taxon>
        <taxon>Neoteleostei</taxon>
        <taxon>Acanthomorphata</taxon>
        <taxon>Anabantaria</taxon>
        <taxon>Synbranchiformes</taxon>
        <taxon>Synbranchidae</taxon>
        <taxon>Monopterus</taxon>
    </lineage>
</organism>
<feature type="compositionally biased region" description="Polar residues" evidence="1">
    <location>
        <begin position="69"/>
        <end position="78"/>
    </location>
</feature>
<dbReference type="GO" id="GO:0002040">
    <property type="term" value="P:sprouting angiogenesis"/>
    <property type="evidence" value="ECO:0007669"/>
    <property type="project" value="TreeGrafter"/>
</dbReference>
<feature type="region of interest" description="Disordered" evidence="1">
    <location>
        <begin position="1"/>
        <end position="250"/>
    </location>
</feature>
<dbReference type="GO" id="GO:0016020">
    <property type="term" value="C:membrane"/>
    <property type="evidence" value="ECO:0007669"/>
    <property type="project" value="TreeGrafter"/>
</dbReference>
<dbReference type="GO" id="GO:0005829">
    <property type="term" value="C:cytosol"/>
    <property type="evidence" value="ECO:0007669"/>
    <property type="project" value="TreeGrafter"/>
</dbReference>
<feature type="compositionally biased region" description="Low complexity" evidence="1">
    <location>
        <begin position="13"/>
        <end position="26"/>
    </location>
</feature>
<proteinExistence type="predicted"/>
<dbReference type="Proteomes" id="UP000261600">
    <property type="component" value="Unplaced"/>
</dbReference>
<feature type="compositionally biased region" description="Polar residues" evidence="1">
    <location>
        <begin position="96"/>
        <end position="106"/>
    </location>
</feature>
<dbReference type="Ensembl" id="ENSMALT00000004159.1">
    <property type="protein sequence ID" value="ENSMALP00000004057.1"/>
    <property type="gene ID" value="ENSMALG00000002971.1"/>
</dbReference>
<evidence type="ECO:0000313" key="2">
    <source>
        <dbReference type="Ensembl" id="ENSMALP00000004057.1"/>
    </source>
</evidence>
<dbReference type="AlphaFoldDB" id="A0A3Q3IHL9"/>
<feature type="compositionally biased region" description="Basic and acidic residues" evidence="1">
    <location>
        <begin position="107"/>
        <end position="118"/>
    </location>
</feature>
<feature type="compositionally biased region" description="Basic and acidic residues" evidence="1">
    <location>
        <begin position="53"/>
        <end position="63"/>
    </location>
</feature>
<feature type="compositionally biased region" description="Low complexity" evidence="1">
    <location>
        <begin position="203"/>
        <end position="218"/>
    </location>
</feature>
<dbReference type="GO" id="GO:0006511">
    <property type="term" value="P:ubiquitin-dependent protein catabolic process"/>
    <property type="evidence" value="ECO:0007669"/>
    <property type="project" value="TreeGrafter"/>
</dbReference>
<reference evidence="2" key="1">
    <citation type="submission" date="2025-08" db="UniProtKB">
        <authorList>
            <consortium name="Ensembl"/>
        </authorList>
    </citation>
    <scope>IDENTIFICATION</scope>
</reference>
<name>A0A3Q3IHL9_MONAL</name>
<dbReference type="GO" id="GO:0016887">
    <property type="term" value="F:ATP hydrolysis activity"/>
    <property type="evidence" value="ECO:0007669"/>
    <property type="project" value="InterPro"/>
</dbReference>
<feature type="compositionally biased region" description="Polar residues" evidence="1">
    <location>
        <begin position="1"/>
        <end position="12"/>
    </location>
</feature>
<dbReference type="GO" id="GO:2000051">
    <property type="term" value="P:negative regulation of non-canonical Wnt signaling pathway"/>
    <property type="evidence" value="ECO:0007669"/>
    <property type="project" value="TreeGrafter"/>
</dbReference>
<reference evidence="2" key="2">
    <citation type="submission" date="2025-09" db="UniProtKB">
        <authorList>
            <consortium name="Ensembl"/>
        </authorList>
    </citation>
    <scope>IDENTIFICATION</scope>
</reference>
<evidence type="ECO:0000256" key="1">
    <source>
        <dbReference type="SAM" id="MobiDB-lite"/>
    </source>
</evidence>
<dbReference type="GO" id="GO:0004842">
    <property type="term" value="F:ubiquitin-protein transferase activity"/>
    <property type="evidence" value="ECO:0007669"/>
    <property type="project" value="InterPro"/>
</dbReference>
<feature type="compositionally biased region" description="Polar residues" evidence="1">
    <location>
        <begin position="28"/>
        <end position="52"/>
    </location>
</feature>
<feature type="compositionally biased region" description="Low complexity" evidence="1">
    <location>
        <begin position="162"/>
        <end position="174"/>
    </location>
</feature>
<feature type="compositionally biased region" description="Polar residues" evidence="1">
    <location>
        <begin position="148"/>
        <end position="157"/>
    </location>
</feature>
<keyword evidence="3" id="KW-1185">Reference proteome</keyword>